<evidence type="ECO:0000313" key="7">
    <source>
        <dbReference type="EMBL" id="GHD08425.1"/>
    </source>
</evidence>
<feature type="region of interest" description="Disordered" evidence="5">
    <location>
        <begin position="95"/>
        <end position="115"/>
    </location>
</feature>
<evidence type="ECO:0000256" key="5">
    <source>
        <dbReference type="SAM" id="MobiDB-lite"/>
    </source>
</evidence>
<dbReference type="PANTHER" id="PTHR32114:SF2">
    <property type="entry name" value="ABC TRANSPORTER ABCH.3"/>
    <property type="match status" value="1"/>
</dbReference>
<feature type="region of interest" description="Disordered" evidence="5">
    <location>
        <begin position="328"/>
        <end position="353"/>
    </location>
</feature>
<evidence type="ECO:0000256" key="3">
    <source>
        <dbReference type="ARBA" id="ARBA00013368"/>
    </source>
</evidence>
<dbReference type="InterPro" id="IPR027417">
    <property type="entry name" value="P-loop_NTPase"/>
</dbReference>
<keyword evidence="4" id="KW-0175">Coiled coil</keyword>
<evidence type="ECO:0000256" key="2">
    <source>
        <dbReference type="ARBA" id="ARBA00011322"/>
    </source>
</evidence>
<keyword evidence="8" id="KW-1185">Reference proteome</keyword>
<feature type="domain" description="Rad50/SbcC-type AAA" evidence="6">
    <location>
        <begin position="5"/>
        <end position="181"/>
    </location>
</feature>
<proteinExistence type="inferred from homology"/>
<name>A0ABQ3GJD7_9MICC</name>
<evidence type="ECO:0000256" key="4">
    <source>
        <dbReference type="SAM" id="Coils"/>
    </source>
</evidence>
<evidence type="ECO:0000313" key="8">
    <source>
        <dbReference type="Proteomes" id="UP000642819"/>
    </source>
</evidence>
<dbReference type="Gene3D" id="3.40.50.300">
    <property type="entry name" value="P-loop containing nucleotide triphosphate hydrolases"/>
    <property type="match status" value="2"/>
</dbReference>
<dbReference type="SUPFAM" id="SSF52540">
    <property type="entry name" value="P-loop containing nucleoside triphosphate hydrolases"/>
    <property type="match status" value="1"/>
</dbReference>
<dbReference type="EMBL" id="BMXK01000008">
    <property type="protein sequence ID" value="GHD08425.1"/>
    <property type="molecule type" value="Genomic_DNA"/>
</dbReference>
<protein>
    <recommendedName>
        <fullName evidence="3">Nuclease SbcCD subunit C</fullName>
    </recommendedName>
</protein>
<dbReference type="Proteomes" id="UP000642819">
    <property type="component" value="Unassembled WGS sequence"/>
</dbReference>
<evidence type="ECO:0000259" key="6">
    <source>
        <dbReference type="Pfam" id="PF13476"/>
    </source>
</evidence>
<evidence type="ECO:0000256" key="1">
    <source>
        <dbReference type="ARBA" id="ARBA00006930"/>
    </source>
</evidence>
<dbReference type="Pfam" id="PF13558">
    <property type="entry name" value="SbcC_Walker_B"/>
    <property type="match status" value="1"/>
</dbReference>
<feature type="compositionally biased region" description="Basic and acidic residues" evidence="5">
    <location>
        <begin position="95"/>
        <end position="106"/>
    </location>
</feature>
<accession>A0ABQ3GJD7</accession>
<comment type="subunit">
    <text evidence="2">Heterodimer of SbcC and SbcD.</text>
</comment>
<comment type="caution">
    <text evidence="7">The sequence shown here is derived from an EMBL/GenBank/DDBJ whole genome shotgun (WGS) entry which is preliminary data.</text>
</comment>
<feature type="compositionally biased region" description="Basic and acidic residues" evidence="5">
    <location>
        <begin position="328"/>
        <end position="350"/>
    </location>
</feature>
<comment type="similarity">
    <text evidence="1">Belongs to the SMC family. SbcC subfamily.</text>
</comment>
<dbReference type="RefSeq" id="WP_189350137.1">
    <property type="nucleotide sequence ID" value="NZ_BMXK01000008.1"/>
</dbReference>
<sequence length="1016" mass="108305">MRIHQLRLQAFGPFGGAEVIDFDALSAAGLFLLNGETGAGKTSVLDGICFALYGALPGAREGVKSIRSAHADEASVPEASCEFSVRDRRFEVSRSPAWDRPKRRGEGTTPEKAQSRLRELVDGEWVVKSTRNDEVGAEITDILGMGRAQFTRVAMLPQGEFAAFLRASDKDRQSLLESLFDVSDYRGVENHLADRRRRLAAAARDADLEHRHLLESLADDAANHLGDLAAAAEAADETDAEPCGEELVALVADRLAAEEAGLETALTAARAQHTALSERALLLDRRAGDARLLAGFERRSAAHEERRPAILEARTVLDGDARGRRVAEAAGRQERTAEELAQARRAHDSARATAGELPAAAPFLAEPVDDCAEAARTLVARATRALNVAESLLPRERELAERRDRLKAADADHAVVVQRVSDLARQITTLEAEDGQTLARIAGHRPAAAGLAERAAASDRARQAVEAVTARDGYRQAHAAAVSDWTRAEREHAGARRAHADLVDARLAHSAEALAADLVEGEPCAVCGSREHPDPAGGDGARAVTDAQIQAAEELVHDRQQTAEQAAQARTAAEAEMHRLQALAGERSAEDAAAERDRAAALTAESEAAAEALEAAEAQLERIGSERTALAADLARARERQATLEALRTELREQIDSGSRQIADAAAPAATLDERVDELRRVVEAGSGWERSLAAVGEAERAEKTARAELDAALAEQGFDSVRTAAASRVDDVRQKELARSVADFDEEGIRLSALAESEELARARSDRQSGLDVPTEEGLAAARAQAVESEHDVTKLVTRRGNLEGYARRFDGQRARLDALTERQGPLLAEFELVKGLADLATGAGENSYKMPLSTYVLAARLEAVAAAANERLVEMTAGRFALAHDDASGGRGKGGLGIKVRDEWTGAEREPGSLSGGESFMASLALALGLADVIQAESGGIDMETLFVDEGFGSLDPATLEKVMSALDGLRTSGRVVGLVSHVQELKEQIAAQLVVHKTQQGSTTALELDLSGV</sequence>
<gene>
    <name evidence="7" type="primary">sbcC</name>
    <name evidence="7" type="ORF">GCM10008096_20060</name>
</gene>
<feature type="coiled-coil region" evidence="4">
    <location>
        <begin position="563"/>
        <end position="654"/>
    </location>
</feature>
<reference evidence="8" key="1">
    <citation type="journal article" date="2019" name="Int. J. Syst. Evol. Microbiol.">
        <title>The Global Catalogue of Microorganisms (GCM) 10K type strain sequencing project: providing services to taxonomists for standard genome sequencing and annotation.</title>
        <authorList>
            <consortium name="The Broad Institute Genomics Platform"/>
            <consortium name="The Broad Institute Genome Sequencing Center for Infectious Disease"/>
            <person name="Wu L."/>
            <person name="Ma J."/>
        </authorList>
    </citation>
    <scope>NUCLEOTIDE SEQUENCE [LARGE SCALE GENOMIC DNA]</scope>
    <source>
        <strain evidence="8">KCTC 19466</strain>
    </source>
</reference>
<dbReference type="InterPro" id="IPR038729">
    <property type="entry name" value="Rad50/SbcC_AAA"/>
</dbReference>
<dbReference type="Pfam" id="PF13476">
    <property type="entry name" value="AAA_23"/>
    <property type="match status" value="1"/>
</dbReference>
<organism evidence="7 8">
    <name type="scientific">Zhihengliuella salsuginis</name>
    <dbReference type="NCBI Taxonomy" id="578222"/>
    <lineage>
        <taxon>Bacteria</taxon>
        <taxon>Bacillati</taxon>
        <taxon>Actinomycetota</taxon>
        <taxon>Actinomycetes</taxon>
        <taxon>Micrococcales</taxon>
        <taxon>Micrococcaceae</taxon>
        <taxon>Zhihengliuella</taxon>
    </lineage>
</organism>
<dbReference type="PANTHER" id="PTHR32114">
    <property type="entry name" value="ABC TRANSPORTER ABCH.3"/>
    <property type="match status" value="1"/>
</dbReference>